<name>A0AAP3XRI6_9PROT</name>
<dbReference type="Proteomes" id="UP001301140">
    <property type="component" value="Unassembled WGS sequence"/>
</dbReference>
<sequence>MRKLFLAAAVLPVLLASPGIAGEINASWLQGIAIKGQDPVAYFTESRPVEGSPEHELEWKGARWRFASATNRDSFAADPERWAPQYGGWCAYAVSENTTADIDPTAWRIVDGKLYLNVSPEIQRIWEQDIPGRIARADANWPAIRASLAE</sequence>
<dbReference type="AlphaFoldDB" id="A0AAP3XRI6"/>
<proteinExistence type="predicted"/>
<feature type="chain" id="PRO_5043041590" evidence="1">
    <location>
        <begin position="22"/>
        <end position="150"/>
    </location>
</feature>
<protein>
    <submittedName>
        <fullName evidence="2">YHS domain-containing (Seleno)protein</fullName>
    </submittedName>
</protein>
<dbReference type="EMBL" id="JARGEQ010000091">
    <property type="protein sequence ID" value="MDF1586662.1"/>
    <property type="molecule type" value="Genomic_DNA"/>
</dbReference>
<gene>
    <name evidence="2" type="ORF">PZ740_09740</name>
</gene>
<accession>A0AAP3XRI6</accession>
<keyword evidence="3" id="KW-1185">Reference proteome</keyword>
<evidence type="ECO:0000256" key="1">
    <source>
        <dbReference type="SAM" id="SignalP"/>
    </source>
</evidence>
<dbReference type="RefSeq" id="WP_327789077.1">
    <property type="nucleotide sequence ID" value="NZ_JARGEQ010000091.1"/>
</dbReference>
<feature type="signal peptide" evidence="1">
    <location>
        <begin position="1"/>
        <end position="21"/>
    </location>
</feature>
<evidence type="ECO:0000313" key="3">
    <source>
        <dbReference type="Proteomes" id="UP001301140"/>
    </source>
</evidence>
<dbReference type="NCBIfam" id="NF041384">
    <property type="entry name" value="YHS_seleno_dom"/>
    <property type="match status" value="1"/>
</dbReference>
<evidence type="ECO:0000313" key="2">
    <source>
        <dbReference type="EMBL" id="MDF1586662.1"/>
    </source>
</evidence>
<comment type="caution">
    <text evidence="2">The sequence shown here is derived from an EMBL/GenBank/DDBJ whole genome shotgun (WGS) entry which is preliminary data.</text>
</comment>
<keyword evidence="1" id="KW-0732">Signal</keyword>
<reference evidence="2 3" key="1">
    <citation type="submission" date="2023-03" db="EMBL/GenBank/DDBJ databases">
        <title>YIM 152171 draft genome.</title>
        <authorList>
            <person name="Yang Z."/>
        </authorList>
    </citation>
    <scope>NUCLEOTIDE SEQUENCE [LARGE SCALE GENOMIC DNA]</scope>
    <source>
        <strain evidence="2 3">YIM 152171</strain>
    </source>
</reference>
<organism evidence="2 3">
    <name type="scientific">Marinimicrococcus flavescens</name>
    <dbReference type="NCBI Taxonomy" id="3031815"/>
    <lineage>
        <taxon>Bacteria</taxon>
        <taxon>Pseudomonadati</taxon>
        <taxon>Pseudomonadota</taxon>
        <taxon>Alphaproteobacteria</taxon>
        <taxon>Geminicoccales</taxon>
        <taxon>Geminicoccaceae</taxon>
        <taxon>Marinimicrococcus</taxon>
    </lineage>
</organism>